<feature type="active site" description="Charge relay system" evidence="5">
    <location>
        <position position="187"/>
    </location>
</feature>
<dbReference type="InterPro" id="IPR000601">
    <property type="entry name" value="PKD_dom"/>
</dbReference>
<dbReference type="SMART" id="SM00089">
    <property type="entry name" value="PKD"/>
    <property type="match status" value="2"/>
</dbReference>
<dbReference type="SUPFAM" id="SSF49299">
    <property type="entry name" value="PKD domain"/>
    <property type="match status" value="2"/>
</dbReference>
<dbReference type="EMBL" id="CP136051">
    <property type="protein sequence ID" value="WOK08032.1"/>
    <property type="molecule type" value="Genomic_DNA"/>
</dbReference>
<dbReference type="InterPro" id="IPR022409">
    <property type="entry name" value="PKD/Chitinase_dom"/>
</dbReference>
<evidence type="ECO:0000256" key="1">
    <source>
        <dbReference type="ARBA" id="ARBA00011073"/>
    </source>
</evidence>
<evidence type="ECO:0000313" key="7">
    <source>
        <dbReference type="EMBL" id="WOK08032.1"/>
    </source>
</evidence>
<proteinExistence type="inferred from homology"/>
<dbReference type="Proteomes" id="UP001302349">
    <property type="component" value="Chromosome"/>
</dbReference>
<dbReference type="PROSITE" id="PS50093">
    <property type="entry name" value="PKD"/>
    <property type="match status" value="1"/>
</dbReference>
<protein>
    <submittedName>
        <fullName evidence="7">S8 family serine peptidase</fullName>
    </submittedName>
</protein>
<dbReference type="PANTHER" id="PTHR43806:SF11">
    <property type="entry name" value="CEREVISIN-RELATED"/>
    <property type="match status" value="1"/>
</dbReference>
<dbReference type="InterPro" id="IPR026444">
    <property type="entry name" value="Secre_tail"/>
</dbReference>
<feature type="active site" description="Charge relay system" evidence="5">
    <location>
        <position position="397"/>
    </location>
</feature>
<sequence>MKVSHWYKVLLPGSFLLLMVLWPMASSAQPSRRYQLPSGKSASDIQPNQLIIKFKDGRYSTGGRTLQAVPDITSFTISQKISIKELKALDPASNASARTLQRPSKYLANMYKVELAEGNVLEAINELLRYDNVLYAEPVFKEQLFLIPNDPDAATASPKQPYLSSIKAYDAWGITTGDSTIVIGVIDTGADYTHEDLSSNIYLNTNDPIDGVDNDGNGYVDDYRGWDFANRDSDPKSDFGDHGTHVSGLSSARTNNAKGMAGTGFKSKFVPLKAFKTEDNTSFGNYEAIIYAANQGMDVINLSWGSTGNYSQAAQDIINYAVLERDVVVVAAAGNTNAELTFYPASYDHVLSVAASTNDGTKSSFATYSYYVDLVAPGTAAYSTRNNSTYGTADGSSFSSPQVAGAAALLRSYFSKYSAVQIMEQLRITGTSVDGLAGNAQYKGLLGRGMLNMYSALTDTLSPSVRLVKDSLHTQAGQKVFFGDTVHYDLEAINWLKPASGLEITLEPLSNLVTLTGNTWTTPYLATFDTTTYAFSAILDESTPPGSRVIFKAKVKASGYNDTQYFEFTTHPDSTTTSSANLSLTINSKGDLGYTKDSLKAGNGFTFQNIRVVSHAGFLVGNSGASLADNVANNLVFGTRNNDFSVKKHLKLFGGTVADNYYENSFTASLSETLSTLVEQKTLSWDSPDDRNFMITEYRVTNTSADAIENLHAGLFTNWSIGNGDNNRTEWVDSLRLGITYIDEDNIYGGIALLTNNTPTFYAADIDNLNENIAVTDSLLTDSLKFAWLSAEMVKTTAGQSGVGNNTAQMNGVKLGNLGAFKSEKVAFAWITAESKNGFITAVQRARLRYAEFQNNPRTIATVLACKDSPVTISLSGGTSFDFFADAGATDTLLIHGNDYLTDTIKSPATFFVRNADNNYTGDLFSVQVNMDGLDANFSLSSDTVLLEPGVSPTISLASQSEKAVTWAWDFGNGSQSTLENAQAKFNEPGTYDVTLTTSSKAGCVSNATKTVLVANRATQPVIDAIVICANASATIQAANATKIKVYTDSTSNAAVFEGAFFTSGLLDKDTSFYVANADSLFESRKVLVPVQLNQPMVDFTYLPDTTQFESAILLVNQSSNAVGYQWYLVDSLIGDTMNSQLILAEQTEITVRLVASNEQGCTSSISKLLSFTKSELPLVSDSPVCPGENFTLAPENGSNFLFTSANTGEPLYKGSRFDVLNVTDTVKLIVKGIDSIIESDPVEVSIYPYDFSAAFLIEPEVLILKKQRTATFTSLSPGATSWEWMINGSLVDISQQPLLAFDSAGIYDVMLIAHNDEGCADSVSMAYQVLEVTGIETAVDIFNLFPNPASETIAVELLKQQNDAVVSLINMAGQEVLRRSLTTGPGQSVEISIGLLPKGVYTIRLSTASQSWQQRLIKK</sequence>
<organism evidence="7 8">
    <name type="scientific">Imperialibacter roseus</name>
    <dbReference type="NCBI Taxonomy" id="1324217"/>
    <lineage>
        <taxon>Bacteria</taxon>
        <taxon>Pseudomonadati</taxon>
        <taxon>Bacteroidota</taxon>
        <taxon>Cytophagia</taxon>
        <taxon>Cytophagales</taxon>
        <taxon>Flammeovirgaceae</taxon>
        <taxon>Imperialibacter</taxon>
    </lineage>
</organism>
<dbReference type="PANTHER" id="PTHR43806">
    <property type="entry name" value="PEPTIDASE S8"/>
    <property type="match status" value="1"/>
</dbReference>
<dbReference type="NCBIfam" id="TIGR04183">
    <property type="entry name" value="Por_Secre_tail"/>
    <property type="match status" value="1"/>
</dbReference>
<evidence type="ECO:0000313" key="8">
    <source>
        <dbReference type="Proteomes" id="UP001302349"/>
    </source>
</evidence>
<evidence type="ECO:0000256" key="3">
    <source>
        <dbReference type="ARBA" id="ARBA00022801"/>
    </source>
</evidence>
<keyword evidence="2 5" id="KW-0645">Protease</keyword>
<feature type="domain" description="PKD" evidence="6">
    <location>
        <begin position="958"/>
        <end position="1014"/>
    </location>
</feature>
<dbReference type="Pfam" id="PF18962">
    <property type="entry name" value="Por_Secre_tail"/>
    <property type="match status" value="1"/>
</dbReference>
<gene>
    <name evidence="7" type="ORF">RT717_05225</name>
</gene>
<keyword evidence="8" id="KW-1185">Reference proteome</keyword>
<evidence type="ECO:0000256" key="5">
    <source>
        <dbReference type="PROSITE-ProRule" id="PRU01240"/>
    </source>
</evidence>
<feature type="active site" description="Charge relay system" evidence="5">
    <location>
        <position position="242"/>
    </location>
</feature>
<dbReference type="Pfam" id="PF00082">
    <property type="entry name" value="Peptidase_S8"/>
    <property type="match status" value="1"/>
</dbReference>
<dbReference type="SUPFAM" id="SSF52743">
    <property type="entry name" value="Subtilisin-like"/>
    <property type="match status" value="1"/>
</dbReference>
<dbReference type="InterPro" id="IPR035986">
    <property type="entry name" value="PKD_dom_sf"/>
</dbReference>
<name>A0ABZ0IWL2_9BACT</name>
<evidence type="ECO:0000256" key="4">
    <source>
        <dbReference type="ARBA" id="ARBA00022825"/>
    </source>
</evidence>
<dbReference type="CDD" id="cd00146">
    <property type="entry name" value="PKD"/>
    <property type="match status" value="1"/>
</dbReference>
<dbReference type="InterPro" id="IPR013783">
    <property type="entry name" value="Ig-like_fold"/>
</dbReference>
<dbReference type="RefSeq" id="WP_317490679.1">
    <property type="nucleotide sequence ID" value="NZ_CP136051.1"/>
</dbReference>
<evidence type="ECO:0000259" key="6">
    <source>
        <dbReference type="PROSITE" id="PS50093"/>
    </source>
</evidence>
<comment type="similarity">
    <text evidence="1 5">Belongs to the peptidase S8 family.</text>
</comment>
<dbReference type="InterPro" id="IPR015500">
    <property type="entry name" value="Peptidase_S8_subtilisin-rel"/>
</dbReference>
<dbReference type="InterPro" id="IPR050131">
    <property type="entry name" value="Peptidase_S8_subtilisin-like"/>
</dbReference>
<dbReference type="Pfam" id="PF18911">
    <property type="entry name" value="PKD_4"/>
    <property type="match status" value="1"/>
</dbReference>
<dbReference type="Gene3D" id="3.40.50.200">
    <property type="entry name" value="Peptidase S8/S53 domain"/>
    <property type="match status" value="1"/>
</dbReference>
<keyword evidence="4 5" id="KW-0720">Serine protease</keyword>
<dbReference type="InterPro" id="IPR000209">
    <property type="entry name" value="Peptidase_S8/S53_dom"/>
</dbReference>
<dbReference type="InterPro" id="IPR036852">
    <property type="entry name" value="Peptidase_S8/S53_dom_sf"/>
</dbReference>
<dbReference type="PROSITE" id="PS51892">
    <property type="entry name" value="SUBTILASE"/>
    <property type="match status" value="1"/>
</dbReference>
<dbReference type="PRINTS" id="PR00723">
    <property type="entry name" value="SUBTILISIN"/>
</dbReference>
<evidence type="ECO:0000256" key="2">
    <source>
        <dbReference type="ARBA" id="ARBA00022670"/>
    </source>
</evidence>
<keyword evidence="3 5" id="KW-0378">Hydrolase</keyword>
<accession>A0ABZ0IWL2</accession>
<dbReference type="Gene3D" id="2.60.40.10">
    <property type="entry name" value="Immunoglobulins"/>
    <property type="match status" value="2"/>
</dbReference>
<reference evidence="7 8" key="1">
    <citation type="journal article" date="2023" name="Microbiol. Resour. Announc.">
        <title>Complete Genome Sequence of Imperialibacter roseus strain P4T.</title>
        <authorList>
            <person name="Tizabi D.R."/>
            <person name="Bachvaroff T."/>
            <person name="Hill R.T."/>
        </authorList>
    </citation>
    <scope>NUCLEOTIDE SEQUENCE [LARGE SCALE GENOMIC DNA]</scope>
    <source>
        <strain evidence="7 8">P4T</strain>
    </source>
</reference>